<protein>
    <recommendedName>
        <fullName evidence="4">Yeast cell wall synthesis Kre9/Knh1-like N-terminal domain-containing protein</fullName>
    </recommendedName>
</protein>
<organism evidence="5 6">
    <name type="scientific">Jaapia argillacea MUCL 33604</name>
    <dbReference type="NCBI Taxonomy" id="933084"/>
    <lineage>
        <taxon>Eukaryota</taxon>
        <taxon>Fungi</taxon>
        <taxon>Dikarya</taxon>
        <taxon>Basidiomycota</taxon>
        <taxon>Agaricomycotina</taxon>
        <taxon>Agaricomycetes</taxon>
        <taxon>Agaricomycetidae</taxon>
        <taxon>Jaapiales</taxon>
        <taxon>Jaapiaceae</taxon>
        <taxon>Jaapia</taxon>
    </lineage>
</organism>
<feature type="region of interest" description="Disordered" evidence="2">
    <location>
        <begin position="127"/>
        <end position="218"/>
    </location>
</feature>
<dbReference type="OrthoDB" id="2339190at2759"/>
<dbReference type="EMBL" id="KL197711">
    <property type="protein sequence ID" value="KDQ62596.1"/>
    <property type="molecule type" value="Genomic_DNA"/>
</dbReference>
<feature type="chain" id="PRO_5001644072" description="Yeast cell wall synthesis Kre9/Knh1-like N-terminal domain-containing protein" evidence="3">
    <location>
        <begin position="23"/>
        <end position="239"/>
    </location>
</feature>
<dbReference type="InterPro" id="IPR052982">
    <property type="entry name" value="SRP1/TIP1-like"/>
</dbReference>
<reference evidence="6" key="1">
    <citation type="journal article" date="2014" name="Proc. Natl. Acad. Sci. U.S.A.">
        <title>Extensive sampling of basidiomycete genomes demonstrates inadequacy of the white-rot/brown-rot paradigm for wood decay fungi.</title>
        <authorList>
            <person name="Riley R."/>
            <person name="Salamov A.A."/>
            <person name="Brown D.W."/>
            <person name="Nagy L.G."/>
            <person name="Floudas D."/>
            <person name="Held B.W."/>
            <person name="Levasseur A."/>
            <person name="Lombard V."/>
            <person name="Morin E."/>
            <person name="Otillar R."/>
            <person name="Lindquist E.A."/>
            <person name="Sun H."/>
            <person name="LaButti K.M."/>
            <person name="Schmutz J."/>
            <person name="Jabbour D."/>
            <person name="Luo H."/>
            <person name="Baker S.E."/>
            <person name="Pisabarro A.G."/>
            <person name="Walton J.D."/>
            <person name="Blanchette R.A."/>
            <person name="Henrissat B."/>
            <person name="Martin F."/>
            <person name="Cullen D."/>
            <person name="Hibbett D.S."/>
            <person name="Grigoriev I.V."/>
        </authorList>
    </citation>
    <scope>NUCLEOTIDE SEQUENCE [LARGE SCALE GENOMIC DNA]</scope>
    <source>
        <strain evidence="6">MUCL 33604</strain>
    </source>
</reference>
<feature type="signal peptide" evidence="3">
    <location>
        <begin position="1"/>
        <end position="22"/>
    </location>
</feature>
<dbReference type="STRING" id="933084.A0A067QIZ8"/>
<feature type="compositionally biased region" description="Low complexity" evidence="2">
    <location>
        <begin position="130"/>
        <end position="215"/>
    </location>
</feature>
<dbReference type="PANTHER" id="PTHR40633:SF1">
    <property type="entry name" value="GPI ANCHORED SERINE-THREONINE RICH PROTEIN (AFU_ORTHOLOGUE AFUA_1G03630)"/>
    <property type="match status" value="1"/>
</dbReference>
<dbReference type="PANTHER" id="PTHR40633">
    <property type="entry name" value="MATRIX PROTEIN, PUTATIVE (AFU_ORTHOLOGUE AFUA_8G05410)-RELATED"/>
    <property type="match status" value="1"/>
</dbReference>
<dbReference type="Proteomes" id="UP000027265">
    <property type="component" value="Unassembled WGS sequence"/>
</dbReference>
<sequence>MTSMIMNAAVILVSFFLAFVQAAPLRSRDIWDPPVTSPSAATIWNVGETQTITWDTSTKPSLVTSYVGQAVLGYLQDGDPGEHLMLDPPLASGFNLTDGKVQITVPNVPPRSTYIVVLMGDSGNASPQFTINGGSASSSSPSSSTPSSSTPSSPNPITSSTSATVDGTTTVPSTTTQTSGGTITVFADSVTPSDTSSTTKTSGSTVPSPSTSTSGAWKGSESRFTLLAVSLGVALFALT</sequence>
<evidence type="ECO:0000256" key="3">
    <source>
        <dbReference type="SAM" id="SignalP"/>
    </source>
</evidence>
<dbReference type="AlphaFoldDB" id="A0A067QIZ8"/>
<feature type="domain" description="Yeast cell wall synthesis Kre9/Knh1-like N-terminal" evidence="4">
    <location>
        <begin position="37"/>
        <end position="131"/>
    </location>
</feature>
<dbReference type="HOGENOM" id="CLU_083660_0_0_1"/>
<proteinExistence type="predicted"/>
<keyword evidence="1 3" id="KW-0732">Signal</keyword>
<dbReference type="InterPro" id="IPR018466">
    <property type="entry name" value="Kre9/Knh1-like_N"/>
</dbReference>
<accession>A0A067QIZ8</accession>
<dbReference type="Pfam" id="PF10342">
    <property type="entry name" value="Kre9_KNH"/>
    <property type="match status" value="1"/>
</dbReference>
<keyword evidence="6" id="KW-1185">Reference proteome</keyword>
<evidence type="ECO:0000256" key="1">
    <source>
        <dbReference type="ARBA" id="ARBA00022729"/>
    </source>
</evidence>
<evidence type="ECO:0000259" key="4">
    <source>
        <dbReference type="Pfam" id="PF10342"/>
    </source>
</evidence>
<evidence type="ECO:0000313" key="6">
    <source>
        <dbReference type="Proteomes" id="UP000027265"/>
    </source>
</evidence>
<dbReference type="InParanoid" id="A0A067QIZ8"/>
<gene>
    <name evidence="5" type="ORF">JAAARDRAFT_189894</name>
</gene>
<name>A0A067QIZ8_9AGAM</name>
<evidence type="ECO:0000313" key="5">
    <source>
        <dbReference type="EMBL" id="KDQ62596.1"/>
    </source>
</evidence>
<evidence type="ECO:0000256" key="2">
    <source>
        <dbReference type="SAM" id="MobiDB-lite"/>
    </source>
</evidence>